<dbReference type="Proteomes" id="UP000822476">
    <property type="component" value="Unassembled WGS sequence"/>
</dbReference>
<organism evidence="1 2">
    <name type="scientific">Paragonimus skrjabini miyazakii</name>
    <dbReference type="NCBI Taxonomy" id="59628"/>
    <lineage>
        <taxon>Eukaryota</taxon>
        <taxon>Metazoa</taxon>
        <taxon>Spiralia</taxon>
        <taxon>Lophotrochozoa</taxon>
        <taxon>Platyhelminthes</taxon>
        <taxon>Trematoda</taxon>
        <taxon>Digenea</taxon>
        <taxon>Plagiorchiida</taxon>
        <taxon>Troglotremata</taxon>
        <taxon>Troglotrematidae</taxon>
        <taxon>Paragonimus</taxon>
    </lineage>
</organism>
<name>A0A8S9ZB45_9TREM</name>
<sequence length="95" mass="10308">MLVGGTTGLRELTTTCSVPMCKMMSSDVFGEVTQSKSSQASGPYVLSLSISNEYPSKKFHLHAVDLPLHPLSVIQTGSCLRSEAVTQFFIVQLTR</sequence>
<dbReference type="AlphaFoldDB" id="A0A8S9ZB45"/>
<accession>A0A8S9ZB45</accession>
<evidence type="ECO:0000313" key="1">
    <source>
        <dbReference type="EMBL" id="KAF7260667.1"/>
    </source>
</evidence>
<keyword evidence="2" id="KW-1185">Reference proteome</keyword>
<evidence type="ECO:0000313" key="2">
    <source>
        <dbReference type="Proteomes" id="UP000822476"/>
    </source>
</evidence>
<comment type="caution">
    <text evidence="1">The sequence shown here is derived from an EMBL/GenBank/DDBJ whole genome shotgun (WGS) entry which is preliminary data.</text>
</comment>
<dbReference type="EMBL" id="JTDE01000653">
    <property type="protein sequence ID" value="KAF7260667.1"/>
    <property type="molecule type" value="Genomic_DNA"/>
</dbReference>
<protein>
    <submittedName>
        <fullName evidence="1">Uncharacterized protein</fullName>
    </submittedName>
</protein>
<proteinExistence type="predicted"/>
<gene>
    <name evidence="1" type="ORF">EG68_01954</name>
</gene>
<reference evidence="1" key="1">
    <citation type="submission" date="2019-07" db="EMBL/GenBank/DDBJ databases">
        <title>Annotation for the trematode Paragonimus miyazaki's.</title>
        <authorList>
            <person name="Choi Y.-J."/>
        </authorList>
    </citation>
    <scope>NUCLEOTIDE SEQUENCE</scope>
    <source>
        <strain evidence="1">Japan</strain>
    </source>
</reference>